<name>A0AAJ7WII1_9ACAR</name>
<feature type="compositionally biased region" description="Basic residues" evidence="2">
    <location>
        <begin position="370"/>
        <end position="381"/>
    </location>
</feature>
<feature type="compositionally biased region" description="Basic residues" evidence="2">
    <location>
        <begin position="334"/>
        <end position="352"/>
    </location>
</feature>
<reference evidence="4" key="1">
    <citation type="submission" date="2025-08" db="UniProtKB">
        <authorList>
            <consortium name="RefSeq"/>
        </authorList>
    </citation>
    <scope>IDENTIFICATION</scope>
</reference>
<feature type="compositionally biased region" description="Pro residues" evidence="2">
    <location>
        <begin position="319"/>
        <end position="333"/>
    </location>
</feature>
<organism evidence="3 4">
    <name type="scientific">Galendromus occidentalis</name>
    <name type="common">western predatory mite</name>
    <dbReference type="NCBI Taxonomy" id="34638"/>
    <lineage>
        <taxon>Eukaryota</taxon>
        <taxon>Metazoa</taxon>
        <taxon>Ecdysozoa</taxon>
        <taxon>Arthropoda</taxon>
        <taxon>Chelicerata</taxon>
        <taxon>Arachnida</taxon>
        <taxon>Acari</taxon>
        <taxon>Parasitiformes</taxon>
        <taxon>Mesostigmata</taxon>
        <taxon>Gamasina</taxon>
        <taxon>Phytoseioidea</taxon>
        <taxon>Phytoseiidae</taxon>
        <taxon>Typhlodrominae</taxon>
        <taxon>Galendromus</taxon>
    </lineage>
</organism>
<feature type="compositionally biased region" description="Basic residues" evidence="2">
    <location>
        <begin position="527"/>
        <end position="536"/>
    </location>
</feature>
<evidence type="ECO:0000313" key="4">
    <source>
        <dbReference type="RefSeq" id="XP_028967218.1"/>
    </source>
</evidence>
<dbReference type="Proteomes" id="UP000694867">
    <property type="component" value="Unplaced"/>
</dbReference>
<dbReference type="GeneID" id="100903607"/>
<feature type="region of interest" description="Disordered" evidence="2">
    <location>
        <begin position="511"/>
        <end position="536"/>
    </location>
</feature>
<dbReference type="KEGG" id="goe:100903607"/>
<gene>
    <name evidence="4" type="primary">LOC100903607</name>
</gene>
<proteinExistence type="predicted"/>
<dbReference type="PANTHER" id="PTHR21549">
    <property type="entry name" value="MUTATED IN BLADDER CANCER 1"/>
    <property type="match status" value="1"/>
</dbReference>
<feature type="compositionally biased region" description="Basic and acidic residues" evidence="2">
    <location>
        <begin position="391"/>
        <end position="408"/>
    </location>
</feature>
<dbReference type="RefSeq" id="XP_028967218.1">
    <property type="nucleotide sequence ID" value="XM_029111385.1"/>
</dbReference>
<feature type="region of interest" description="Disordered" evidence="2">
    <location>
        <begin position="297"/>
        <end position="416"/>
    </location>
</feature>
<evidence type="ECO:0000313" key="3">
    <source>
        <dbReference type="Proteomes" id="UP000694867"/>
    </source>
</evidence>
<keyword evidence="3" id="KW-1185">Reference proteome</keyword>
<accession>A0AAJ7WII1</accession>
<feature type="region of interest" description="Disordered" evidence="2">
    <location>
        <begin position="1"/>
        <end position="27"/>
    </location>
</feature>
<protein>
    <submittedName>
        <fullName evidence="4">Coiled-coil domain-containing protein 148</fullName>
    </submittedName>
</protein>
<dbReference type="InterPro" id="IPR039902">
    <property type="entry name" value="CCDC148/CCDC112"/>
</dbReference>
<sequence>MSKKTKDSKTSKSGDKPRKKGNGSNTDVATLLQQHRQIWSNEWKRLQSQEDSVRSDVVDKLRYLSCQSVDDVVGQCLETWIDLELDATKFLDNASSRIQFFKHLVQRCLESESPADFEPEVESASNELIQLSEQLQNDRIRAEQEVTEAFNIPMLTSVRFTFARNVDEEFLAAHKDDSKMRRNQLGELKQLDQDFEKKLREIDKAHKTEEEPADWTNEDYQVVQHVLEQYPKSLSNRRALVMDMLKRRFPHRSVLDVSTYMAWCQNQVFYRSKVNSAVQDWERARIQWLREAAKAMKDEQMEHQARRQSNGRALDRASKPPPRQRTKSEPPPVRTRKKEGSKKKSGSLKKAKAVSGDDSQKRFLRSSICRGRKNSKHKARSRSSSQQPSKFAREKTEIKETSVQEQTRRRALKEANLSVSRSTRGVSSLDTSFSALLNDASKTLARQRDKGPRVCTVPAPPRKFRMSKEQRALAKQNFASAVFQAMENGSDPGKFDDGKDEAVVLKEHRIQRAGAKAPQKARPSKLQQKKTKKNSK</sequence>
<evidence type="ECO:0000256" key="1">
    <source>
        <dbReference type="ARBA" id="ARBA00023054"/>
    </source>
</evidence>
<dbReference type="AlphaFoldDB" id="A0AAJ7WII1"/>
<feature type="compositionally biased region" description="Basic and acidic residues" evidence="2">
    <location>
        <begin position="1"/>
        <end position="16"/>
    </location>
</feature>
<evidence type="ECO:0000256" key="2">
    <source>
        <dbReference type="SAM" id="MobiDB-lite"/>
    </source>
</evidence>
<dbReference type="PANTHER" id="PTHR21549:SF1">
    <property type="entry name" value="COILED-COIL DOMAIN-CONTAINING PROTEIN 148"/>
    <property type="match status" value="1"/>
</dbReference>
<keyword evidence="1" id="KW-0175">Coiled coil</keyword>